<dbReference type="EMBL" id="FTNP01000001">
    <property type="protein sequence ID" value="SIR12162.1"/>
    <property type="molecule type" value="Genomic_DNA"/>
</dbReference>
<evidence type="ECO:0000313" key="1">
    <source>
        <dbReference type="EMBL" id="SIR12162.1"/>
    </source>
</evidence>
<dbReference type="Proteomes" id="UP000185687">
    <property type="component" value="Unassembled WGS sequence"/>
</dbReference>
<dbReference type="AlphaFoldDB" id="A0A1N6YC10"/>
<evidence type="ECO:0000313" key="2">
    <source>
        <dbReference type="Proteomes" id="UP000185687"/>
    </source>
</evidence>
<proteinExistence type="predicted"/>
<reference evidence="1 2" key="1">
    <citation type="submission" date="2017-01" db="EMBL/GenBank/DDBJ databases">
        <authorList>
            <person name="Mah S.A."/>
            <person name="Swanson W.J."/>
            <person name="Moy G.W."/>
            <person name="Vacquier V.D."/>
        </authorList>
    </citation>
    <scope>NUCLEOTIDE SEQUENCE [LARGE SCALE GENOMIC DNA]</scope>
    <source>
        <strain evidence="1 2">CGMCC 1.8909</strain>
    </source>
</reference>
<gene>
    <name evidence="1" type="ORF">SAMN05421809_0394</name>
</gene>
<keyword evidence="2" id="KW-1185">Reference proteome</keyword>
<accession>A0A1N6YC10</accession>
<protein>
    <submittedName>
        <fullName evidence="1">Uncharacterized protein</fullName>
    </submittedName>
</protein>
<sequence>MSQNSGRLKTFLTLPSSRTQYEILLYINSKEV</sequence>
<name>A0A1N6YC10_9EURY</name>
<organism evidence="1 2">
    <name type="scientific">Natronorubrum daqingense</name>
    <dbReference type="NCBI Taxonomy" id="588898"/>
    <lineage>
        <taxon>Archaea</taxon>
        <taxon>Methanobacteriati</taxon>
        <taxon>Methanobacteriota</taxon>
        <taxon>Stenosarchaea group</taxon>
        <taxon>Halobacteria</taxon>
        <taxon>Halobacteriales</taxon>
        <taxon>Natrialbaceae</taxon>
        <taxon>Natronorubrum</taxon>
    </lineage>
</organism>